<evidence type="ECO:0000313" key="2">
    <source>
        <dbReference type="EMBL" id="RNA25341.1"/>
    </source>
</evidence>
<name>A0A3M7RP72_BRAPC</name>
<keyword evidence="3" id="KW-1185">Reference proteome</keyword>
<sequence>MHQDAFNKLKLKIVLNRFFELSERYVKVGLSHSVPMVIRLVEEYRCRYIEYLTPLCNCCLFRLFYSTAMINCFTKCCINIFVLIFLSLKTLGKVNLPSRYPAKYPANIPMGKERNGDWSNH</sequence>
<proteinExistence type="predicted"/>
<comment type="caution">
    <text evidence="2">The sequence shown here is derived from an EMBL/GenBank/DDBJ whole genome shotgun (WGS) entry which is preliminary data.</text>
</comment>
<organism evidence="2 3">
    <name type="scientific">Brachionus plicatilis</name>
    <name type="common">Marine rotifer</name>
    <name type="synonym">Brachionus muelleri</name>
    <dbReference type="NCBI Taxonomy" id="10195"/>
    <lineage>
        <taxon>Eukaryota</taxon>
        <taxon>Metazoa</taxon>
        <taxon>Spiralia</taxon>
        <taxon>Gnathifera</taxon>
        <taxon>Rotifera</taxon>
        <taxon>Eurotatoria</taxon>
        <taxon>Monogononta</taxon>
        <taxon>Pseudotrocha</taxon>
        <taxon>Ploima</taxon>
        <taxon>Brachionidae</taxon>
        <taxon>Brachionus</taxon>
    </lineage>
</organism>
<keyword evidence="1" id="KW-0472">Membrane</keyword>
<keyword evidence="1" id="KW-0812">Transmembrane</keyword>
<evidence type="ECO:0000256" key="1">
    <source>
        <dbReference type="SAM" id="Phobius"/>
    </source>
</evidence>
<dbReference type="AlphaFoldDB" id="A0A3M7RP72"/>
<accession>A0A3M7RP72</accession>
<gene>
    <name evidence="2" type="ORF">BpHYR1_049714</name>
</gene>
<dbReference type="EMBL" id="REGN01002938">
    <property type="protein sequence ID" value="RNA25341.1"/>
    <property type="molecule type" value="Genomic_DNA"/>
</dbReference>
<evidence type="ECO:0000313" key="3">
    <source>
        <dbReference type="Proteomes" id="UP000276133"/>
    </source>
</evidence>
<dbReference type="Proteomes" id="UP000276133">
    <property type="component" value="Unassembled WGS sequence"/>
</dbReference>
<feature type="transmembrane region" description="Helical" evidence="1">
    <location>
        <begin position="63"/>
        <end position="86"/>
    </location>
</feature>
<protein>
    <submittedName>
        <fullName evidence="2">Uncharacterized protein</fullName>
    </submittedName>
</protein>
<reference evidence="2 3" key="1">
    <citation type="journal article" date="2018" name="Sci. Rep.">
        <title>Genomic signatures of local adaptation to the degree of environmental predictability in rotifers.</title>
        <authorList>
            <person name="Franch-Gras L."/>
            <person name="Hahn C."/>
            <person name="Garcia-Roger E.M."/>
            <person name="Carmona M.J."/>
            <person name="Serra M."/>
            <person name="Gomez A."/>
        </authorList>
    </citation>
    <scope>NUCLEOTIDE SEQUENCE [LARGE SCALE GENOMIC DNA]</scope>
    <source>
        <strain evidence="2">HYR1</strain>
    </source>
</reference>
<keyword evidence="1" id="KW-1133">Transmembrane helix</keyword>